<feature type="signal peptide" evidence="1">
    <location>
        <begin position="1"/>
        <end position="18"/>
    </location>
</feature>
<evidence type="ECO:0000313" key="2">
    <source>
        <dbReference type="EMBL" id="NIE46880.1"/>
    </source>
</evidence>
<protein>
    <submittedName>
        <fullName evidence="2">Putative cystatin</fullName>
    </submittedName>
</protein>
<feature type="chain" id="PRO_5026068931" evidence="1">
    <location>
        <begin position="19"/>
        <end position="172"/>
    </location>
</feature>
<organism evidence="2">
    <name type="scientific">Rhipicephalus microplus</name>
    <name type="common">Cattle tick</name>
    <name type="synonym">Boophilus microplus</name>
    <dbReference type="NCBI Taxonomy" id="6941"/>
    <lineage>
        <taxon>Eukaryota</taxon>
        <taxon>Metazoa</taxon>
        <taxon>Ecdysozoa</taxon>
        <taxon>Arthropoda</taxon>
        <taxon>Chelicerata</taxon>
        <taxon>Arachnida</taxon>
        <taxon>Acari</taxon>
        <taxon>Parasitiformes</taxon>
        <taxon>Ixodida</taxon>
        <taxon>Ixodoidea</taxon>
        <taxon>Ixodidae</taxon>
        <taxon>Rhipicephalinae</taxon>
        <taxon>Rhipicephalus</taxon>
        <taxon>Boophilus</taxon>
    </lineage>
</organism>
<dbReference type="AlphaFoldDB" id="A0A6G5A9N7"/>
<keyword evidence="1" id="KW-0732">Signal</keyword>
<dbReference type="EMBL" id="GIKN01004607">
    <property type="protein sequence ID" value="NIE46880.1"/>
    <property type="molecule type" value="Transcribed_RNA"/>
</dbReference>
<proteinExistence type="predicted"/>
<sequence>MAYQLAILLSIFYGEVLCIGKHFKTNANQTGICRLRKMGSEYWYTIIADFVVSKQTNVSFYNAVLDVTMVCSSEEVDAFFELIFTIAPTYCNSRVPYDSRWCTPVTMEPIAKCIANVAGESPDKPRNVTQFACVAPEEPDSALIQLIRNYPAKRFPTSFRPKLVDIPGEIWL</sequence>
<name>A0A6G5A9N7_RHIMP</name>
<reference evidence="2" key="1">
    <citation type="submission" date="2020-03" db="EMBL/GenBank/DDBJ databases">
        <title>A transcriptome and proteome of the tick Rhipicephalus microplus shaped by the genetic composition of its hosts and developmental stage.</title>
        <authorList>
            <person name="Garcia G.R."/>
            <person name="Ribeiro J.M.C."/>
            <person name="Maruyama S.R."/>
            <person name="Gardinasse L.G."/>
            <person name="Nelson K."/>
            <person name="Ferreira B.R."/>
            <person name="Andrade T.G."/>
            <person name="Santos I.K.F.M."/>
        </authorList>
    </citation>
    <scope>NUCLEOTIDE SEQUENCE</scope>
    <source>
        <strain evidence="2">NSGR</strain>
        <tissue evidence="2">Salivary glands</tissue>
    </source>
</reference>
<accession>A0A6G5A9N7</accession>
<evidence type="ECO:0000256" key="1">
    <source>
        <dbReference type="SAM" id="SignalP"/>
    </source>
</evidence>